<dbReference type="InterPro" id="IPR036047">
    <property type="entry name" value="F-box-like_dom_sf"/>
</dbReference>
<name>A0AAV9X4A8_9PEZI</name>
<dbReference type="AlphaFoldDB" id="A0AAV9X4A8"/>
<dbReference type="CDD" id="cd09917">
    <property type="entry name" value="F-box_SF"/>
    <property type="match status" value="1"/>
</dbReference>
<dbReference type="EMBL" id="JAVHJO010000010">
    <property type="protein sequence ID" value="KAK6535546.1"/>
    <property type="molecule type" value="Genomic_DNA"/>
</dbReference>
<sequence>MFPFPAELLIEIFTQLTRKDLYNIALCSKSYRRQLLPFLFDRLSLSLDSLVSFQEGGHFHYLCQYVRQISIAQRYTSNSEAINQARICSSCLDLFSNATSVLIGPQISADLQYNLFAATLKQISEQRVYDSIKILSLSYPSDALPNFTRNPFLNMTETNRQFMGDIPRTSSQLPETFDMTLPSSLEELVVTVGQFSFRKPSKRQHPSFPNLFLLNRHLADKLKRLEIRAKTIEFPSVNSHPVVFHNVKILRLEFERPPQGKLMDNLVSRFQNLEDLTIETPDLPVCPPTSIAYLNLVRLPRLKQAKIPWPRAPWPHGCFNRVQLTNVIGEWILRGIDALERVEFLQTPMARFRKTMSFTVVREPEGWRLLGEIQTGGQKTRFIEPENGELISWPSQQTSGEVREVREVVDLTWGLINPGYPNFWGHNSAAYHEGYEPFDG</sequence>
<accession>A0AAV9X4A8</accession>
<evidence type="ECO:0000313" key="2">
    <source>
        <dbReference type="EMBL" id="KAK6535546.1"/>
    </source>
</evidence>
<evidence type="ECO:0000259" key="1">
    <source>
        <dbReference type="PROSITE" id="PS50181"/>
    </source>
</evidence>
<protein>
    <recommendedName>
        <fullName evidence="1">F-box domain-containing protein</fullName>
    </recommendedName>
</protein>
<organism evidence="2 3">
    <name type="scientific">Orbilia ellipsospora</name>
    <dbReference type="NCBI Taxonomy" id="2528407"/>
    <lineage>
        <taxon>Eukaryota</taxon>
        <taxon>Fungi</taxon>
        <taxon>Dikarya</taxon>
        <taxon>Ascomycota</taxon>
        <taxon>Pezizomycotina</taxon>
        <taxon>Orbiliomycetes</taxon>
        <taxon>Orbiliales</taxon>
        <taxon>Orbiliaceae</taxon>
        <taxon>Orbilia</taxon>
    </lineage>
</organism>
<proteinExistence type="predicted"/>
<dbReference type="InterPro" id="IPR001810">
    <property type="entry name" value="F-box_dom"/>
</dbReference>
<dbReference type="Pfam" id="PF00646">
    <property type="entry name" value="F-box"/>
    <property type="match status" value="1"/>
</dbReference>
<evidence type="ECO:0000313" key="3">
    <source>
        <dbReference type="Proteomes" id="UP001365542"/>
    </source>
</evidence>
<dbReference type="PROSITE" id="PS50181">
    <property type="entry name" value="FBOX"/>
    <property type="match status" value="1"/>
</dbReference>
<comment type="caution">
    <text evidence="2">The sequence shown here is derived from an EMBL/GenBank/DDBJ whole genome shotgun (WGS) entry which is preliminary data.</text>
</comment>
<dbReference type="Proteomes" id="UP001365542">
    <property type="component" value="Unassembled WGS sequence"/>
</dbReference>
<gene>
    <name evidence="2" type="ORF">TWF694_002000</name>
</gene>
<dbReference type="SUPFAM" id="SSF81383">
    <property type="entry name" value="F-box domain"/>
    <property type="match status" value="1"/>
</dbReference>
<keyword evidence="3" id="KW-1185">Reference proteome</keyword>
<feature type="domain" description="F-box" evidence="1">
    <location>
        <begin position="1"/>
        <end position="43"/>
    </location>
</feature>
<reference evidence="2 3" key="1">
    <citation type="submission" date="2019-10" db="EMBL/GenBank/DDBJ databases">
        <authorList>
            <person name="Palmer J.M."/>
        </authorList>
    </citation>
    <scope>NUCLEOTIDE SEQUENCE [LARGE SCALE GENOMIC DNA]</scope>
    <source>
        <strain evidence="2 3">TWF694</strain>
    </source>
</reference>